<gene>
    <name evidence="2" type="ORF">SAMN04488060_2195</name>
</gene>
<evidence type="ECO:0000313" key="3">
    <source>
        <dbReference type="Proteomes" id="UP000199331"/>
    </source>
</evidence>
<protein>
    <submittedName>
        <fullName evidence="2">Uncharacterized protein</fullName>
    </submittedName>
</protein>
<keyword evidence="1" id="KW-0472">Membrane</keyword>
<organism evidence="2 3">
    <name type="scientific">Qipengyuania nanhaisediminis</name>
    <dbReference type="NCBI Taxonomy" id="604088"/>
    <lineage>
        <taxon>Bacteria</taxon>
        <taxon>Pseudomonadati</taxon>
        <taxon>Pseudomonadota</taxon>
        <taxon>Alphaproteobacteria</taxon>
        <taxon>Sphingomonadales</taxon>
        <taxon>Erythrobacteraceae</taxon>
        <taxon>Qipengyuania</taxon>
    </lineage>
</organism>
<keyword evidence="3" id="KW-1185">Reference proteome</keyword>
<evidence type="ECO:0000313" key="2">
    <source>
        <dbReference type="EMBL" id="SFP26982.1"/>
    </source>
</evidence>
<dbReference type="Proteomes" id="UP000199331">
    <property type="component" value="Unassembled WGS sequence"/>
</dbReference>
<feature type="transmembrane region" description="Helical" evidence="1">
    <location>
        <begin position="38"/>
        <end position="57"/>
    </location>
</feature>
<dbReference type="STRING" id="604088.SAMN04488060_2195"/>
<sequence>MIPGLALLAASCALCGAGLLYLASPNQQWRKSHLVGRWPIPAGIALIVTSLLLLWQFAGWASTVFIAMTLLMLAWSIPPLAIAWVQNRRDNVE</sequence>
<proteinExistence type="predicted"/>
<dbReference type="RefSeq" id="WP_090481364.1">
    <property type="nucleotide sequence ID" value="NZ_FOWZ01000003.1"/>
</dbReference>
<evidence type="ECO:0000256" key="1">
    <source>
        <dbReference type="SAM" id="Phobius"/>
    </source>
</evidence>
<name>A0A1I5NYV3_9SPHN</name>
<keyword evidence="1" id="KW-1133">Transmembrane helix</keyword>
<reference evidence="3" key="1">
    <citation type="submission" date="2016-10" db="EMBL/GenBank/DDBJ databases">
        <authorList>
            <person name="Varghese N."/>
            <person name="Submissions S."/>
        </authorList>
    </citation>
    <scope>NUCLEOTIDE SEQUENCE [LARGE SCALE GENOMIC DNA]</scope>
    <source>
        <strain evidence="3">CGMCC 1.7715</strain>
    </source>
</reference>
<accession>A0A1I5NYV3</accession>
<dbReference type="OrthoDB" id="7510986at2"/>
<dbReference type="EMBL" id="FOWZ01000003">
    <property type="protein sequence ID" value="SFP26982.1"/>
    <property type="molecule type" value="Genomic_DNA"/>
</dbReference>
<keyword evidence="1" id="KW-0812">Transmembrane</keyword>
<dbReference type="AlphaFoldDB" id="A0A1I5NYV3"/>
<feature type="transmembrane region" description="Helical" evidence="1">
    <location>
        <begin position="64"/>
        <end position="85"/>
    </location>
</feature>